<dbReference type="GeneID" id="103492025"/>
<name>A0A1S3BPU4_CUCME</name>
<dbReference type="Gene3D" id="3.90.550.50">
    <property type="match status" value="1"/>
</dbReference>
<dbReference type="OrthoDB" id="414175at2759"/>
<dbReference type="PANTHER" id="PTHR10811">
    <property type="entry name" value="FRINGE-RELATED"/>
    <property type="match status" value="1"/>
</dbReference>
<gene>
    <name evidence="4" type="primary">LOC103492025</name>
    <name evidence="2" type="synonym">103492025</name>
</gene>
<reference evidence="3" key="3">
    <citation type="submission" date="2025-05" db="UniProtKB">
        <authorList>
            <consortium name="RefSeq"/>
        </authorList>
    </citation>
    <scope>NUCLEOTIDE SEQUENCE [LARGE SCALE GENOMIC DNA]</scope>
</reference>
<dbReference type="KEGG" id="cmo:103492025"/>
<protein>
    <submittedName>
        <fullName evidence="4">Uncharacterized protein LOC103492025</fullName>
    </submittedName>
</protein>
<keyword evidence="1" id="KW-0472">Membrane</keyword>
<dbReference type="Pfam" id="PF04646">
    <property type="entry name" value="DUF604"/>
    <property type="match status" value="1"/>
</dbReference>
<keyword evidence="1" id="KW-1133">Transmembrane helix</keyword>
<sequence length="493" mass="56661">MSSPLPMNSTIAKFRTKLSSISQGDVCKVLAFLGLALFIIYVFIFSPPNYQPSDLLTTLKQNFPIINTSPSSTSPSLTDPPTNASHIMFSIVGSMNTWKYKRYYSESWWRPNVTRGHVFFERPPSAEFLPWSDSSAPFRVNEDITGFAVYPRIKWPDQVRIFRTVMESFREGNKDTRWFVMTDDDTIIFVDNLVKTLRKYDHNKHWYIGMNSECVKSNFDFSFDMAFGGAGYALSYPLAALVAKRLDGCIERYPYLRVSDQMLFFCLSDLGFTITHEMGFHQIDLRGDASGYLSYHPQTPLLSLHHIDLINPIYPNMDRPAAIRHLMKAGAVDQSRLLQQTICYHRPLNWTFSMSWGYSAHIYEAIMARNYLKRPLETFAPFERTHAPVFMFNTRWGVLDNPCEAPHVLYFESIERDGEDRIVTTYLRKWARNLPPCAFYGNHSAESISKIRVFSSAKLPLEAGGAECCDVRMLDVNVTEVNYRPCYSGEVMA</sequence>
<dbReference type="InterPro" id="IPR006740">
    <property type="entry name" value="DUF604"/>
</dbReference>
<evidence type="ECO:0000313" key="2">
    <source>
        <dbReference type="EnsemblPlants" id="MELO3C015181.2.1"/>
    </source>
</evidence>
<proteinExistence type="predicted"/>
<evidence type="ECO:0000313" key="3">
    <source>
        <dbReference type="Proteomes" id="UP001652600"/>
    </source>
</evidence>
<feature type="transmembrane region" description="Helical" evidence="1">
    <location>
        <begin position="26"/>
        <end position="45"/>
    </location>
</feature>
<dbReference type="Gramene" id="MELO3C015181.2.1">
    <property type="protein sequence ID" value="MELO3C015181.2.1"/>
    <property type="gene ID" value="MELO3C015181.2"/>
</dbReference>
<keyword evidence="1" id="KW-0812">Transmembrane</keyword>
<keyword evidence="3" id="KW-1185">Reference proteome</keyword>
<dbReference type="RefSeq" id="XP_008450413.1">
    <property type="nucleotide sequence ID" value="XM_008452191.2"/>
</dbReference>
<evidence type="ECO:0000313" key="4">
    <source>
        <dbReference type="RefSeq" id="XP_008450413.1"/>
    </source>
</evidence>
<reference evidence="2" key="1">
    <citation type="submission" date="2023-03" db="UniProtKB">
        <authorList>
            <consortium name="EnsemblPlants"/>
        </authorList>
    </citation>
    <scope>IDENTIFICATION</scope>
</reference>
<reference evidence="4" key="2">
    <citation type="submission" date="2025-04" db="UniProtKB">
        <authorList>
            <consortium name="RefSeq"/>
        </authorList>
    </citation>
    <scope>IDENTIFICATION</scope>
</reference>
<dbReference type="AlphaFoldDB" id="A0A1S3BPU4"/>
<evidence type="ECO:0000256" key="1">
    <source>
        <dbReference type="SAM" id="Phobius"/>
    </source>
</evidence>
<dbReference type="Proteomes" id="UP001652600">
    <property type="component" value="Chromosome 2"/>
</dbReference>
<accession>A0A1S3BPU4</accession>
<dbReference type="eggNOG" id="KOG2246">
    <property type="taxonomic scope" value="Eukaryota"/>
</dbReference>
<organism evidence="3 4">
    <name type="scientific">Cucumis melo</name>
    <name type="common">Muskmelon</name>
    <dbReference type="NCBI Taxonomy" id="3656"/>
    <lineage>
        <taxon>Eukaryota</taxon>
        <taxon>Viridiplantae</taxon>
        <taxon>Streptophyta</taxon>
        <taxon>Embryophyta</taxon>
        <taxon>Tracheophyta</taxon>
        <taxon>Spermatophyta</taxon>
        <taxon>Magnoliopsida</taxon>
        <taxon>eudicotyledons</taxon>
        <taxon>Gunneridae</taxon>
        <taxon>Pentapetalae</taxon>
        <taxon>rosids</taxon>
        <taxon>fabids</taxon>
        <taxon>Cucurbitales</taxon>
        <taxon>Cucurbitaceae</taxon>
        <taxon>Benincaseae</taxon>
        <taxon>Cucumis</taxon>
    </lineage>
</organism>
<dbReference type="InParanoid" id="A0A1S3BPU4"/>
<dbReference type="EnsemblPlants" id="MELO3C015181.2.1">
    <property type="protein sequence ID" value="MELO3C015181.2.1"/>
    <property type="gene ID" value="MELO3C015181.2"/>
</dbReference>